<accession>A0A0L8IBX4</accession>
<feature type="domain" description="BTB" evidence="2">
    <location>
        <begin position="414"/>
        <end position="479"/>
    </location>
</feature>
<feature type="region of interest" description="Disordered" evidence="1">
    <location>
        <begin position="623"/>
        <end position="654"/>
    </location>
</feature>
<protein>
    <recommendedName>
        <fullName evidence="2">BTB domain-containing protein</fullName>
    </recommendedName>
</protein>
<dbReference type="Gene3D" id="3.30.710.10">
    <property type="entry name" value="Potassium Channel Kv1.1, Chain A"/>
    <property type="match status" value="1"/>
</dbReference>
<feature type="region of interest" description="Disordered" evidence="1">
    <location>
        <begin position="669"/>
        <end position="757"/>
    </location>
</feature>
<gene>
    <name evidence="3" type="ORF">OCBIM_22021359mg</name>
</gene>
<dbReference type="KEGG" id="obi:106875113"/>
<dbReference type="OrthoDB" id="6141044at2759"/>
<feature type="compositionally biased region" description="Polar residues" evidence="1">
    <location>
        <begin position="703"/>
        <end position="714"/>
    </location>
</feature>
<feature type="region of interest" description="Disordered" evidence="1">
    <location>
        <begin position="304"/>
        <end position="338"/>
    </location>
</feature>
<dbReference type="Pfam" id="PF00651">
    <property type="entry name" value="BTB"/>
    <property type="match status" value="1"/>
</dbReference>
<feature type="compositionally biased region" description="Low complexity" evidence="1">
    <location>
        <begin position="310"/>
        <end position="323"/>
    </location>
</feature>
<evidence type="ECO:0000313" key="3">
    <source>
        <dbReference type="EMBL" id="KOF98981.1"/>
    </source>
</evidence>
<dbReference type="InterPro" id="IPR000210">
    <property type="entry name" value="BTB/POZ_dom"/>
</dbReference>
<evidence type="ECO:0000256" key="1">
    <source>
        <dbReference type="SAM" id="MobiDB-lite"/>
    </source>
</evidence>
<dbReference type="SMART" id="SM00225">
    <property type="entry name" value="BTB"/>
    <property type="match status" value="1"/>
</dbReference>
<dbReference type="CDD" id="cd18186">
    <property type="entry name" value="BTB_POZ_ZBTB_KLHL-like"/>
    <property type="match status" value="1"/>
</dbReference>
<dbReference type="PROSITE" id="PS50097">
    <property type="entry name" value="BTB"/>
    <property type="match status" value="1"/>
</dbReference>
<dbReference type="PANTHER" id="PTHR31025:SF25">
    <property type="entry name" value="ZINC FINGER (C2H2)-60"/>
    <property type="match status" value="1"/>
</dbReference>
<reference evidence="3" key="1">
    <citation type="submission" date="2015-07" db="EMBL/GenBank/DDBJ databases">
        <title>MeaNS - Measles Nucleotide Surveillance Program.</title>
        <authorList>
            <person name="Tran T."/>
            <person name="Druce J."/>
        </authorList>
    </citation>
    <scope>NUCLEOTIDE SEQUENCE</scope>
    <source>
        <strain evidence="3">UCB-OBI-ISO-001</strain>
        <tissue evidence="3">Gonad</tissue>
    </source>
</reference>
<sequence>MKFHITFGYKKKVLDVLYPYIIRSMITRAFNLPSGNFSIQKWNDDWHDWVDVEPSDLQDGDRLNVIMNLSELSMGISPGAGNIMSQSPVTQATSPMVSNTSSLLTSSMVSCSNLMVNSPVVTNSSLMINSPMVTNSSLMSGFEEPVAASSNSLQDVVDTLMPDADKHEASSSTVSNSAKSSDVRNKLAHSEHMEFKPWPVPFRIPTHLFRPELKATLASKQVLSRKMKSALIQAIYDEMINYTVYPTSSQYKEVAMAIITEYSHLRDTVPGGKGYESWSATLSDKFRNERRIMTNIEVVEKRKRRRVVSEPESSSSEVCEKPVAAQSSHRQAQDGLESWSTGQGISSLIESLEGCTSTATTTTALRIPLCEESPSFTSSYVKSPTPFKKAYVEPEHSDGILKSLSWLWRTNKLCDAVICSGETKIMLHRLILFAVSPHLLEKNIRDGAELEVNLPSGINDEALATFVAFLYDGVLNLTEYNYKDIERVANLLKVEKVQRYCREFSSSLAEYKLHLQLPLTMPSLIENYSQEYAGKRKRGRPSKQTVILNLGDDHSLADRIDPNHYQHSTDLPSYHNIALASPAASAISRIHTGSDMPVVFPDSQEYCLPSTSQNAQIFTTPQGQVKTEPYQHSSEFNSSVQLSQKKQSTDQISSYLSQDGKSYENNLQDQSTEHMNNSNCSTTTVPSNNSSNSDGDSGEDKQMNNSIHDNQSSQKDNERKSPNKSLSPELSKADLSSTEVLQQTSSPSPFPVTLVPTSGDAFSLYSLASN</sequence>
<dbReference type="AlphaFoldDB" id="A0A0L8IBX4"/>
<dbReference type="STRING" id="37653.A0A0L8IBX4"/>
<dbReference type="InterPro" id="IPR011333">
    <property type="entry name" value="SKP1/BTB/POZ_sf"/>
</dbReference>
<dbReference type="PANTHER" id="PTHR31025">
    <property type="entry name" value="SI:CH211-196P9.1-RELATED"/>
    <property type="match status" value="1"/>
</dbReference>
<organism evidence="3">
    <name type="scientific">Octopus bimaculoides</name>
    <name type="common">California two-spotted octopus</name>
    <dbReference type="NCBI Taxonomy" id="37653"/>
    <lineage>
        <taxon>Eukaryota</taxon>
        <taxon>Metazoa</taxon>
        <taxon>Spiralia</taxon>
        <taxon>Lophotrochozoa</taxon>
        <taxon>Mollusca</taxon>
        <taxon>Cephalopoda</taxon>
        <taxon>Coleoidea</taxon>
        <taxon>Octopodiformes</taxon>
        <taxon>Octopoda</taxon>
        <taxon>Incirrata</taxon>
        <taxon>Octopodidae</taxon>
        <taxon>Octopus</taxon>
    </lineage>
</organism>
<proteinExistence type="predicted"/>
<name>A0A0L8IBX4_OCTBM</name>
<dbReference type="SUPFAM" id="SSF54695">
    <property type="entry name" value="POZ domain"/>
    <property type="match status" value="1"/>
</dbReference>
<dbReference type="EMBL" id="KQ416042">
    <property type="protein sequence ID" value="KOF98981.1"/>
    <property type="molecule type" value="Genomic_DNA"/>
</dbReference>
<evidence type="ECO:0000259" key="2">
    <source>
        <dbReference type="PROSITE" id="PS50097"/>
    </source>
</evidence>
<feature type="compositionally biased region" description="Polar residues" evidence="1">
    <location>
        <begin position="723"/>
        <end position="747"/>
    </location>
</feature>
<feature type="compositionally biased region" description="Low complexity" evidence="1">
    <location>
        <begin position="676"/>
        <end position="695"/>
    </location>
</feature>